<accession>A0A931IHA8</accession>
<name>A0A931IHA8_9NOCA</name>
<gene>
    <name evidence="2" type="ORF">IT779_29300</name>
</gene>
<dbReference type="RefSeq" id="WP_196152689.1">
    <property type="nucleotide sequence ID" value="NZ_JADMLG010000015.1"/>
</dbReference>
<reference evidence="2" key="1">
    <citation type="submission" date="2020-11" db="EMBL/GenBank/DDBJ databases">
        <title>Nocardia NEAU-351.nov., a novel actinomycete isolated from the cow dung.</title>
        <authorList>
            <person name="Zhang X."/>
        </authorList>
    </citation>
    <scope>NUCLEOTIDE SEQUENCE</scope>
    <source>
        <strain evidence="2">NEAU-351</strain>
    </source>
</reference>
<sequence length="63" mass="6720">MDDDPEPSAPREDGGTTPWTSVTITALELVQLLLPLAGEATSPVAMMATGLVLWLLRTIVNGW</sequence>
<dbReference type="Proteomes" id="UP000655751">
    <property type="component" value="Unassembled WGS sequence"/>
</dbReference>
<evidence type="ECO:0000313" key="2">
    <source>
        <dbReference type="EMBL" id="MBH0780376.1"/>
    </source>
</evidence>
<evidence type="ECO:0000313" key="3">
    <source>
        <dbReference type="Proteomes" id="UP000655751"/>
    </source>
</evidence>
<comment type="caution">
    <text evidence="2">The sequence shown here is derived from an EMBL/GenBank/DDBJ whole genome shotgun (WGS) entry which is preliminary data.</text>
</comment>
<dbReference type="EMBL" id="JADMLG010000015">
    <property type="protein sequence ID" value="MBH0780376.1"/>
    <property type="molecule type" value="Genomic_DNA"/>
</dbReference>
<keyword evidence="1" id="KW-1133">Transmembrane helix</keyword>
<evidence type="ECO:0000256" key="1">
    <source>
        <dbReference type="SAM" id="Phobius"/>
    </source>
</evidence>
<proteinExistence type="predicted"/>
<keyword evidence="1" id="KW-0472">Membrane</keyword>
<keyword evidence="1" id="KW-0812">Transmembrane</keyword>
<dbReference type="AlphaFoldDB" id="A0A931IHA8"/>
<organism evidence="2 3">
    <name type="scientific">Nocardia bovistercoris</name>
    <dbReference type="NCBI Taxonomy" id="2785916"/>
    <lineage>
        <taxon>Bacteria</taxon>
        <taxon>Bacillati</taxon>
        <taxon>Actinomycetota</taxon>
        <taxon>Actinomycetes</taxon>
        <taxon>Mycobacteriales</taxon>
        <taxon>Nocardiaceae</taxon>
        <taxon>Nocardia</taxon>
    </lineage>
</organism>
<keyword evidence="3" id="KW-1185">Reference proteome</keyword>
<feature type="transmembrane region" description="Helical" evidence="1">
    <location>
        <begin position="40"/>
        <end position="60"/>
    </location>
</feature>
<protein>
    <submittedName>
        <fullName evidence="2">Uncharacterized protein</fullName>
    </submittedName>
</protein>